<keyword evidence="3" id="KW-0378">Hydrolase</keyword>
<evidence type="ECO:0000256" key="3">
    <source>
        <dbReference type="ARBA" id="ARBA00022801"/>
    </source>
</evidence>
<evidence type="ECO:0000256" key="1">
    <source>
        <dbReference type="ARBA" id="ARBA00007534"/>
    </source>
</evidence>
<evidence type="ECO:0000256" key="2">
    <source>
        <dbReference type="ARBA" id="ARBA00022487"/>
    </source>
</evidence>
<evidence type="ECO:0000313" key="7">
    <source>
        <dbReference type="EMBL" id="QIS10675.1"/>
    </source>
</evidence>
<dbReference type="PROSITE" id="PS51318">
    <property type="entry name" value="TAT"/>
    <property type="match status" value="1"/>
</dbReference>
<dbReference type="Pfam" id="PF01083">
    <property type="entry name" value="Cutinase"/>
    <property type="match status" value="1"/>
</dbReference>
<dbReference type="Proteomes" id="UP000503540">
    <property type="component" value="Chromosome"/>
</dbReference>
<sequence>MSAKSTRYLVTTMTAVGVAAGLAAAPAPAHAGTAGCATTFNLFIPGTWETDEHADPTRPTGMLGPIAEALQRAHGTDSDIYFTPYMARAFDNGHTYADSKSTALSNARTALRNYETRCPAARFTITGYSQGADAAGDLAADIGNGRGPVSADRVIAVGLLADPGAGTNGESEVGPRSSGTGIADPRAEGMGKLSGRVVSICDPGDLYCSIEKGDNPFLGLLGSVLSKTRADGSRLASALTSDFSKADLPGLVAALNDLTAALDARDGLDLTRIRSSAGKLAGTIDPLADLLGSGAVNQAATARLDAAPAGSPENSAGQVLAGAAQSDLTDAASALRSITATADRLLNGGTATLPMDSPDATALNSAIDALSGQLAPLTATPPDVLGSASGILPTLKTSAFVDQTLDAVSAVSTMDFAGIGSDIALLVQQVATGDAQSASQTATDLNNRFQPLLKGSVDFDWISKMLSAAPDTRGYASSIARLTAILSKVDFSKLAKIVGQIQDVATSVVAKLAPPPGQRPDADGAAAALAGLKPVGRDLAAMLQQVDTQTLADALGGLLAYGAVDFGALIGDGLSAATFVTSGAHINYNSLVVDDTGRTAIQWLGDWLNGQIG</sequence>
<dbReference type="GO" id="GO:0052689">
    <property type="term" value="F:carboxylic ester hydrolase activity"/>
    <property type="evidence" value="ECO:0007669"/>
    <property type="project" value="UniProtKB-KW"/>
</dbReference>
<keyword evidence="6" id="KW-0732">Signal</keyword>
<dbReference type="PANTHER" id="PTHR33630:SF9">
    <property type="entry name" value="CUTINASE 4"/>
    <property type="match status" value="1"/>
</dbReference>
<dbReference type="SMART" id="SM01110">
    <property type="entry name" value="Cutinase"/>
    <property type="match status" value="1"/>
</dbReference>
<organism evidence="7 8">
    <name type="scientific">Nocardia arthritidis</name>
    <dbReference type="NCBI Taxonomy" id="228602"/>
    <lineage>
        <taxon>Bacteria</taxon>
        <taxon>Bacillati</taxon>
        <taxon>Actinomycetota</taxon>
        <taxon>Actinomycetes</taxon>
        <taxon>Mycobacteriales</taxon>
        <taxon>Nocardiaceae</taxon>
        <taxon>Nocardia</taxon>
    </lineage>
</organism>
<evidence type="ECO:0000313" key="8">
    <source>
        <dbReference type="Proteomes" id="UP000503540"/>
    </source>
</evidence>
<gene>
    <name evidence="7" type="ORF">F5544_13940</name>
</gene>
<feature type="signal peptide" evidence="6">
    <location>
        <begin position="1"/>
        <end position="31"/>
    </location>
</feature>
<evidence type="ECO:0000256" key="5">
    <source>
        <dbReference type="SAM" id="MobiDB-lite"/>
    </source>
</evidence>
<dbReference type="InterPro" id="IPR000675">
    <property type="entry name" value="Cutinase/axe"/>
</dbReference>
<proteinExistence type="inferred from homology"/>
<dbReference type="RefSeq" id="WP_167473619.1">
    <property type="nucleotide sequence ID" value="NZ_CP046172.1"/>
</dbReference>
<feature type="chain" id="PRO_5026029972" evidence="6">
    <location>
        <begin position="32"/>
        <end position="613"/>
    </location>
</feature>
<dbReference type="KEGG" id="nah:F5544_13940"/>
<feature type="region of interest" description="Disordered" evidence="5">
    <location>
        <begin position="165"/>
        <end position="184"/>
    </location>
</feature>
<dbReference type="InterPro" id="IPR006311">
    <property type="entry name" value="TAT_signal"/>
</dbReference>
<dbReference type="AlphaFoldDB" id="A0A6G9YBM7"/>
<dbReference type="SUPFAM" id="SSF53474">
    <property type="entry name" value="alpha/beta-Hydrolases"/>
    <property type="match status" value="1"/>
</dbReference>
<name>A0A6G9YBM7_9NOCA</name>
<reference evidence="7 8" key="1">
    <citation type="journal article" date="2019" name="ACS Chem. Biol.">
        <title>Identification and Mobilization of a Cryptic Antibiotic Biosynthesis Gene Locus from a Human-Pathogenic Nocardia Isolate.</title>
        <authorList>
            <person name="Herisse M."/>
            <person name="Ishida K."/>
            <person name="Porter J.L."/>
            <person name="Howden B."/>
            <person name="Hertweck C."/>
            <person name="Stinear T.P."/>
            <person name="Pidot S.J."/>
        </authorList>
    </citation>
    <scope>NUCLEOTIDE SEQUENCE [LARGE SCALE GENOMIC DNA]</scope>
    <source>
        <strain evidence="7 8">AUSMDU00012717</strain>
    </source>
</reference>
<dbReference type="Gene3D" id="3.40.50.1820">
    <property type="entry name" value="alpha/beta hydrolase"/>
    <property type="match status" value="1"/>
</dbReference>
<keyword evidence="2" id="KW-0719">Serine esterase</keyword>
<dbReference type="EMBL" id="CP046172">
    <property type="protein sequence ID" value="QIS10675.1"/>
    <property type="molecule type" value="Genomic_DNA"/>
</dbReference>
<dbReference type="InterPro" id="IPR029058">
    <property type="entry name" value="AB_hydrolase_fold"/>
</dbReference>
<evidence type="ECO:0000256" key="4">
    <source>
        <dbReference type="ARBA" id="ARBA00023157"/>
    </source>
</evidence>
<dbReference type="PANTHER" id="PTHR33630">
    <property type="entry name" value="CUTINASE RV1984C-RELATED-RELATED"/>
    <property type="match status" value="1"/>
</dbReference>
<protein>
    <submittedName>
        <fullName evidence="7">Cutinase family protein</fullName>
    </submittedName>
</protein>
<evidence type="ECO:0000256" key="6">
    <source>
        <dbReference type="SAM" id="SignalP"/>
    </source>
</evidence>
<keyword evidence="8" id="KW-1185">Reference proteome</keyword>
<comment type="similarity">
    <text evidence="1">Belongs to the cutinase family.</text>
</comment>
<keyword evidence="4" id="KW-1015">Disulfide bond</keyword>
<accession>A0A6G9YBM7</accession>